<dbReference type="Proteomes" id="UP000278907">
    <property type="component" value="Unassembled WGS sequence"/>
</dbReference>
<sequence length="416" mass="47208">MSYPRRPCPSRFVRPPLIFLSLLLCGACEPVGRIEDPEERALPGEPSAPSEEELPPAVPTSSPPPPALPPAPAGLRSVAAWERMFVDEWGRAHTRDFLPWSNSRNSWNFYNLAYGLDANTAMFRATGKKAYLDRALLYVNNLVASAARSSALPHSQYKDGYWGWASTVSAPAGQEVPLYESYCWRYVTRLLRVIRETPELYAADVYRSQYERLLTFSEKNIFEKWFVRGANDNLYRNRTHMAAHWAFIAMDLSRMTTDPERKARYLEVFDNINQGLPNFPSSLRGQMEPNPDHPTAYFWNDRWGLNSQPGQDVAHANGVVAFIVEAYEADMTWTANDVRRLTVTLNTVIWPAPQAYAEYVDGTGEGDGWFNDGLMKLGRYDINLQRRLEAHTVGRNSQFFANGALNVRLLSEQAVQ</sequence>
<name>A0ABX9QRH3_9BACT</name>
<accession>A0ABX9QRH3</accession>
<comment type="caution">
    <text evidence="2">The sequence shown here is derived from an EMBL/GenBank/DDBJ whole genome shotgun (WGS) entry which is preliminary data.</text>
</comment>
<dbReference type="InterPro" id="IPR012341">
    <property type="entry name" value="6hp_glycosidase-like_sf"/>
</dbReference>
<feature type="region of interest" description="Disordered" evidence="1">
    <location>
        <begin position="35"/>
        <end position="71"/>
    </location>
</feature>
<gene>
    <name evidence="2" type="ORF">D7Y13_00015</name>
</gene>
<dbReference type="Gene3D" id="1.50.10.10">
    <property type="match status" value="1"/>
</dbReference>
<keyword evidence="3" id="KW-1185">Reference proteome</keyword>
<reference evidence="2 3" key="1">
    <citation type="submission" date="2018-09" db="EMBL/GenBank/DDBJ databases">
        <authorList>
            <person name="Livingstone P.G."/>
            <person name="Whitworth D.E."/>
        </authorList>
    </citation>
    <scope>NUCLEOTIDE SEQUENCE [LARGE SCALE GENOMIC DNA]</scope>
    <source>
        <strain evidence="2 3">CA031B</strain>
    </source>
</reference>
<dbReference type="EMBL" id="RAWI01000001">
    <property type="protein sequence ID" value="RKI17708.1"/>
    <property type="molecule type" value="Genomic_DNA"/>
</dbReference>
<proteinExistence type="predicted"/>
<evidence type="ECO:0000313" key="2">
    <source>
        <dbReference type="EMBL" id="RKI17708.1"/>
    </source>
</evidence>
<evidence type="ECO:0008006" key="4">
    <source>
        <dbReference type="Google" id="ProtNLM"/>
    </source>
</evidence>
<evidence type="ECO:0000256" key="1">
    <source>
        <dbReference type="SAM" id="MobiDB-lite"/>
    </source>
</evidence>
<organism evidence="2 3">
    <name type="scientific">Corallococcus praedator</name>
    <dbReference type="NCBI Taxonomy" id="2316724"/>
    <lineage>
        <taxon>Bacteria</taxon>
        <taxon>Pseudomonadati</taxon>
        <taxon>Myxococcota</taxon>
        <taxon>Myxococcia</taxon>
        <taxon>Myxococcales</taxon>
        <taxon>Cystobacterineae</taxon>
        <taxon>Myxococcaceae</taxon>
        <taxon>Corallococcus</taxon>
    </lineage>
</organism>
<feature type="compositionally biased region" description="Pro residues" evidence="1">
    <location>
        <begin position="56"/>
        <end position="71"/>
    </location>
</feature>
<evidence type="ECO:0000313" key="3">
    <source>
        <dbReference type="Proteomes" id="UP000278907"/>
    </source>
</evidence>
<protein>
    <recommendedName>
        <fullName evidence="4">Linalool dehydratase/isomerase domain-containing protein</fullName>
    </recommendedName>
</protein>